<reference evidence="1 2" key="1">
    <citation type="submission" date="2015-08" db="EMBL/GenBank/DDBJ databases">
        <title>Next Generation Sequencing and Analysis of the Genome of Puccinia sorghi L Schw, the Causal Agent of Maize Common Rust.</title>
        <authorList>
            <person name="Rochi L."/>
            <person name="Burguener G."/>
            <person name="Darino M."/>
            <person name="Turjanski A."/>
            <person name="Kreff E."/>
            <person name="Dieguez M.J."/>
            <person name="Sacco F."/>
        </authorList>
    </citation>
    <scope>NUCLEOTIDE SEQUENCE [LARGE SCALE GENOMIC DNA]</scope>
    <source>
        <strain evidence="1 2">RO10H11247</strain>
    </source>
</reference>
<keyword evidence="2" id="KW-1185">Reference proteome</keyword>
<dbReference type="STRING" id="27349.A0A0L6UX66"/>
<organism evidence="1 2">
    <name type="scientific">Puccinia sorghi</name>
    <dbReference type="NCBI Taxonomy" id="27349"/>
    <lineage>
        <taxon>Eukaryota</taxon>
        <taxon>Fungi</taxon>
        <taxon>Dikarya</taxon>
        <taxon>Basidiomycota</taxon>
        <taxon>Pucciniomycotina</taxon>
        <taxon>Pucciniomycetes</taxon>
        <taxon>Pucciniales</taxon>
        <taxon>Pucciniaceae</taxon>
        <taxon>Puccinia</taxon>
    </lineage>
</organism>
<name>A0A0L6UX66_9BASI</name>
<feature type="non-terminal residue" evidence="1">
    <location>
        <position position="1"/>
    </location>
</feature>
<gene>
    <name evidence="1" type="ORF">VP01_3336g4</name>
</gene>
<dbReference type="EMBL" id="LAVV01008320">
    <property type="protein sequence ID" value="KNZ53133.1"/>
    <property type="molecule type" value="Genomic_DNA"/>
</dbReference>
<dbReference type="Proteomes" id="UP000037035">
    <property type="component" value="Unassembled WGS sequence"/>
</dbReference>
<protein>
    <submittedName>
        <fullName evidence="1">Uncharacterized protein</fullName>
    </submittedName>
</protein>
<evidence type="ECO:0000313" key="1">
    <source>
        <dbReference type="EMBL" id="KNZ53133.1"/>
    </source>
</evidence>
<comment type="caution">
    <text evidence="1">The sequence shown here is derived from an EMBL/GenBank/DDBJ whole genome shotgun (WGS) entry which is preliminary data.</text>
</comment>
<dbReference type="AlphaFoldDB" id="A0A0L6UX66"/>
<evidence type="ECO:0000313" key="2">
    <source>
        <dbReference type="Proteomes" id="UP000037035"/>
    </source>
</evidence>
<proteinExistence type="predicted"/>
<accession>A0A0L6UX66</accession>
<dbReference type="VEuPathDB" id="FungiDB:VP01_3336g4"/>
<sequence length="166" mass="18324">GGFPRKYLLSFVGGGASRTNFFNPQLTAKDFTLKPPPLTNLNNKNLSSHFRILEYLISCKSSVAEMLLKPLYLLHNLIIDIFISDSIIQGSAVSNVEPEENASEIQALVLQKKQLDQYHSQNSYTPVCLYLVAGVRVLIFSPTNQQFASGAPAFGFLGAMEHDKST</sequence>